<comment type="caution">
    <text evidence="2">The sequence shown here is derived from an EMBL/GenBank/DDBJ whole genome shotgun (WGS) entry which is preliminary data.</text>
</comment>
<dbReference type="AlphaFoldDB" id="A0AAV7NIV2"/>
<dbReference type="Proteomes" id="UP001066276">
    <property type="component" value="Chromosome 8"/>
</dbReference>
<gene>
    <name evidence="2" type="ORF">NDU88_004116</name>
</gene>
<sequence length="153" mass="16449">MLFLCFWPGGHTSRSPQRGLLRCQSCWCSDRAFECLACPAGRPSCSRRAPPIRSGPPTAHRFSNAVLQSLCSRSAAGSSLGTPVLRFTDRAQLLCELRVGGHAEGSTDPKNRPMNPATLAGDPPSSKRPWNLLHPGGDDTACFQRALGPHRVG</sequence>
<evidence type="ECO:0000313" key="3">
    <source>
        <dbReference type="Proteomes" id="UP001066276"/>
    </source>
</evidence>
<name>A0AAV7NIV2_PLEWA</name>
<evidence type="ECO:0000313" key="2">
    <source>
        <dbReference type="EMBL" id="KAJ1115896.1"/>
    </source>
</evidence>
<keyword evidence="3" id="KW-1185">Reference proteome</keyword>
<accession>A0AAV7NIV2</accession>
<organism evidence="2 3">
    <name type="scientific">Pleurodeles waltl</name>
    <name type="common">Iberian ribbed newt</name>
    <dbReference type="NCBI Taxonomy" id="8319"/>
    <lineage>
        <taxon>Eukaryota</taxon>
        <taxon>Metazoa</taxon>
        <taxon>Chordata</taxon>
        <taxon>Craniata</taxon>
        <taxon>Vertebrata</taxon>
        <taxon>Euteleostomi</taxon>
        <taxon>Amphibia</taxon>
        <taxon>Batrachia</taxon>
        <taxon>Caudata</taxon>
        <taxon>Salamandroidea</taxon>
        <taxon>Salamandridae</taxon>
        <taxon>Pleurodelinae</taxon>
        <taxon>Pleurodeles</taxon>
    </lineage>
</organism>
<dbReference type="EMBL" id="JANPWB010000012">
    <property type="protein sequence ID" value="KAJ1115896.1"/>
    <property type="molecule type" value="Genomic_DNA"/>
</dbReference>
<proteinExistence type="predicted"/>
<feature type="compositionally biased region" description="Basic and acidic residues" evidence="1">
    <location>
        <begin position="102"/>
        <end position="111"/>
    </location>
</feature>
<protein>
    <submittedName>
        <fullName evidence="2">Uncharacterized protein</fullName>
    </submittedName>
</protein>
<feature type="region of interest" description="Disordered" evidence="1">
    <location>
        <begin position="102"/>
        <end position="135"/>
    </location>
</feature>
<evidence type="ECO:0000256" key="1">
    <source>
        <dbReference type="SAM" id="MobiDB-lite"/>
    </source>
</evidence>
<reference evidence="2" key="1">
    <citation type="journal article" date="2022" name="bioRxiv">
        <title>Sequencing and chromosome-scale assembly of the giantPleurodeles waltlgenome.</title>
        <authorList>
            <person name="Brown T."/>
            <person name="Elewa A."/>
            <person name="Iarovenko S."/>
            <person name="Subramanian E."/>
            <person name="Araus A.J."/>
            <person name="Petzold A."/>
            <person name="Susuki M."/>
            <person name="Suzuki K.-i.T."/>
            <person name="Hayashi T."/>
            <person name="Toyoda A."/>
            <person name="Oliveira C."/>
            <person name="Osipova E."/>
            <person name="Leigh N.D."/>
            <person name="Simon A."/>
            <person name="Yun M.H."/>
        </authorList>
    </citation>
    <scope>NUCLEOTIDE SEQUENCE</scope>
    <source>
        <strain evidence="2">20211129_DDA</strain>
        <tissue evidence="2">Liver</tissue>
    </source>
</reference>